<dbReference type="InterPro" id="IPR011990">
    <property type="entry name" value="TPR-like_helical_dom_sf"/>
</dbReference>
<dbReference type="InterPro" id="IPR056836">
    <property type="entry name" value="ARM_TT21_4th"/>
</dbReference>
<evidence type="ECO:0000313" key="10">
    <source>
        <dbReference type="Proteomes" id="UP000288716"/>
    </source>
</evidence>
<comment type="similarity">
    <text evidence="1">Belongs to the TTC21 family.</text>
</comment>
<feature type="domain" description="Tetratricopeptide repeat protein 21A/21B N-terminal ARM repeat" evidence="7">
    <location>
        <begin position="12"/>
        <end position="233"/>
    </location>
</feature>
<dbReference type="PANTHER" id="PTHR14699:SF0">
    <property type="entry name" value="TETRATRICOPEPTIDE REPEAT PROTEIN 21 HOMOLOG"/>
    <property type="match status" value="1"/>
</dbReference>
<evidence type="ECO:0000259" key="6">
    <source>
        <dbReference type="Pfam" id="PF25060"/>
    </source>
</evidence>
<dbReference type="Pfam" id="PF25060">
    <property type="entry name" value="ARM_TT21_2nd"/>
    <property type="match status" value="1"/>
</dbReference>
<dbReference type="InterPro" id="IPR040364">
    <property type="entry name" value="TTC21A/TTC21B"/>
</dbReference>
<feature type="domain" description="Tetratricopeptide repeat protein 21A/21B fourth ARM" evidence="8">
    <location>
        <begin position="708"/>
        <end position="864"/>
    </location>
</feature>
<sequence length="882" mass="101522">MSDRDVLLRATIHYYCFQGFYRSMQNAALEGIRIYPGDEKFRFYYGVSLIFENRTQESIRELEAICEEKEISLGCLLALIHSHKKCKVIDKEEVTKLEAKLKENRKQATDMQLYYSALFLLFINRADQAKDYIERMLKVSPSSHDGYMLKGWQILMSDSDTVDSSALHLFEEASKNNDPEAILGKAKYFEKNASFLSGVETLNQTIVLFPSFIPSFIEKMKLLVPLKDWDQVIDCATRALSLDRHCIEAKRYLIFHCLAWVGNEDEALTKLADLISSMELREPKNAALFFQTGKLFSRLVESKLRATFLEQSNAEYYCELGFQSILTGKLNDAQRHYKNARKADEHSVDAMVGLLHCALLEDDPSASEQIETMQEFHKSTGMGVQGKGAREIFPFLDKIVFYQWEELRVRLLSLILFIIIIAKHKLGFQYYLALEPDLVMNVVKLYLRHGPLEPLKQGQPLPNAIIQAKEILLIQSCPMAILHLHCVYFRILQRNFKTAAQAIENALSYNFQIRLNIVRENFEYILVKVAILKNDANYEEALKIFKGAIANLSSRRKPSSTVSEKITLTLEMVEVNTLLYQNNEASRLLQDLLNEFKGTAEEARILIGSATLAESKGDIEEALSLLRNIRIEHDDIFVKSREKMAEIYLKYRKDRRLYAACYREILDKIPQIPSYLMLGDAYMNILEPEKAIEVYEQALKKNHKNGALISKVGQELLKTHQFDKAVTYYKAAVKTSGQNEFRYDLSYLLFRMRRYKEAQDVITNALEVLERQNKDLAGLELEAKLVHLLAQVQLHTEQKNKAISTLQRAQTTHAKVMRKVSVERPDSLTEQKKIAVEICSQLAEQLVANNKDFKQAVNAYKEALNYDENNVKVRLPIDKHLD</sequence>
<keyword evidence="3 4" id="KW-0802">TPR repeat</keyword>
<dbReference type="EMBL" id="NCKV01000497">
    <property type="protein sequence ID" value="RWS30449.1"/>
    <property type="molecule type" value="Genomic_DNA"/>
</dbReference>
<evidence type="ECO:0000256" key="2">
    <source>
        <dbReference type="ARBA" id="ARBA00022737"/>
    </source>
</evidence>
<organism evidence="9 10">
    <name type="scientific">Leptotrombidium deliense</name>
    <dbReference type="NCBI Taxonomy" id="299467"/>
    <lineage>
        <taxon>Eukaryota</taxon>
        <taxon>Metazoa</taxon>
        <taxon>Ecdysozoa</taxon>
        <taxon>Arthropoda</taxon>
        <taxon>Chelicerata</taxon>
        <taxon>Arachnida</taxon>
        <taxon>Acari</taxon>
        <taxon>Acariformes</taxon>
        <taxon>Trombidiformes</taxon>
        <taxon>Prostigmata</taxon>
        <taxon>Anystina</taxon>
        <taxon>Parasitengona</taxon>
        <taxon>Trombiculoidea</taxon>
        <taxon>Trombiculidae</taxon>
        <taxon>Leptotrombidium</taxon>
    </lineage>
</organism>
<dbReference type="Proteomes" id="UP000288716">
    <property type="component" value="Unassembled WGS sequence"/>
</dbReference>
<keyword evidence="5" id="KW-0175">Coiled coil</keyword>
<keyword evidence="2" id="KW-0677">Repeat</keyword>
<dbReference type="Pfam" id="PF25068">
    <property type="entry name" value="ARM_TT21_4th"/>
    <property type="match status" value="1"/>
</dbReference>
<dbReference type="OrthoDB" id="10259630at2759"/>
<keyword evidence="10" id="KW-1185">Reference proteome</keyword>
<accession>A0A443SSF9</accession>
<dbReference type="GO" id="GO:0005929">
    <property type="term" value="C:cilium"/>
    <property type="evidence" value="ECO:0007669"/>
    <property type="project" value="GOC"/>
</dbReference>
<dbReference type="PROSITE" id="PS50005">
    <property type="entry name" value="TPR"/>
    <property type="match status" value="1"/>
</dbReference>
<dbReference type="PANTHER" id="PTHR14699">
    <property type="entry name" value="STI2 PROTEIN-RELATED"/>
    <property type="match status" value="1"/>
</dbReference>
<evidence type="ECO:0000256" key="3">
    <source>
        <dbReference type="ARBA" id="ARBA00022803"/>
    </source>
</evidence>
<gene>
    <name evidence="9" type="ORF">B4U80_00048</name>
</gene>
<dbReference type="STRING" id="299467.A0A443SSF9"/>
<dbReference type="InterPro" id="IPR056833">
    <property type="entry name" value="ARM_TT21_N"/>
</dbReference>
<dbReference type="FunFam" id="1.25.40.10:FF:000197">
    <property type="entry name" value="Tetratricopeptide repeat domain 21B"/>
    <property type="match status" value="1"/>
</dbReference>
<comment type="caution">
    <text evidence="9">The sequence shown here is derived from an EMBL/GenBank/DDBJ whole genome shotgun (WGS) entry which is preliminary data.</text>
</comment>
<dbReference type="GO" id="GO:0035721">
    <property type="term" value="P:intraciliary retrograde transport"/>
    <property type="evidence" value="ECO:0007669"/>
    <property type="project" value="TreeGrafter"/>
</dbReference>
<dbReference type="InterPro" id="IPR056832">
    <property type="entry name" value="ARM_TT21_2nd"/>
</dbReference>
<feature type="coiled-coil region" evidence="5">
    <location>
        <begin position="752"/>
        <end position="782"/>
    </location>
</feature>
<evidence type="ECO:0000313" key="9">
    <source>
        <dbReference type="EMBL" id="RWS30449.1"/>
    </source>
</evidence>
<dbReference type="InterPro" id="IPR019734">
    <property type="entry name" value="TPR_rpt"/>
</dbReference>
<dbReference type="SMART" id="SM00028">
    <property type="entry name" value="TPR"/>
    <property type="match status" value="7"/>
</dbReference>
<feature type="repeat" description="TPR" evidence="4">
    <location>
        <begin position="672"/>
        <end position="705"/>
    </location>
</feature>
<dbReference type="Gene3D" id="1.25.40.10">
    <property type="entry name" value="Tetratricopeptide repeat domain"/>
    <property type="match status" value="3"/>
</dbReference>
<name>A0A443SSF9_9ACAR</name>
<evidence type="ECO:0000256" key="5">
    <source>
        <dbReference type="SAM" id="Coils"/>
    </source>
</evidence>
<dbReference type="Pfam" id="PF13181">
    <property type="entry name" value="TPR_8"/>
    <property type="match status" value="1"/>
</dbReference>
<dbReference type="GO" id="GO:0061512">
    <property type="term" value="P:protein localization to cilium"/>
    <property type="evidence" value="ECO:0007669"/>
    <property type="project" value="TreeGrafter"/>
</dbReference>
<dbReference type="AlphaFoldDB" id="A0A443SSF9"/>
<dbReference type="Pfam" id="PF25062">
    <property type="entry name" value="ARM_TT21_N"/>
    <property type="match status" value="1"/>
</dbReference>
<evidence type="ECO:0000256" key="4">
    <source>
        <dbReference type="PROSITE-ProRule" id="PRU00339"/>
    </source>
</evidence>
<feature type="domain" description="Tetratricopeptide repeat protein 21A/21B second ARM" evidence="6">
    <location>
        <begin position="270"/>
        <end position="381"/>
    </location>
</feature>
<evidence type="ECO:0000259" key="8">
    <source>
        <dbReference type="Pfam" id="PF25068"/>
    </source>
</evidence>
<proteinExistence type="inferred from homology"/>
<evidence type="ECO:0000256" key="1">
    <source>
        <dbReference type="ARBA" id="ARBA00010935"/>
    </source>
</evidence>
<evidence type="ECO:0000259" key="7">
    <source>
        <dbReference type="Pfam" id="PF25062"/>
    </source>
</evidence>
<dbReference type="Pfam" id="PF25058">
    <property type="entry name" value="ARM_TT21"/>
    <property type="match status" value="1"/>
</dbReference>
<protein>
    <submittedName>
        <fullName evidence="9">Tetratricopeptide repeat protein 21B-like protein</fullName>
    </submittedName>
</protein>
<dbReference type="VEuPathDB" id="VectorBase:LDEU001590"/>
<dbReference type="SUPFAM" id="SSF48452">
    <property type="entry name" value="TPR-like"/>
    <property type="match status" value="3"/>
</dbReference>
<reference evidence="9 10" key="1">
    <citation type="journal article" date="2018" name="Gigascience">
        <title>Genomes of trombidid mites reveal novel predicted allergens and laterally-transferred genes associated with secondary metabolism.</title>
        <authorList>
            <person name="Dong X."/>
            <person name="Chaisiri K."/>
            <person name="Xia D."/>
            <person name="Armstrong S.D."/>
            <person name="Fang Y."/>
            <person name="Donnelly M.J."/>
            <person name="Kadowaki T."/>
            <person name="McGarry J.W."/>
            <person name="Darby A.C."/>
            <person name="Makepeace B.L."/>
        </authorList>
    </citation>
    <scope>NUCLEOTIDE SEQUENCE [LARGE SCALE GENOMIC DNA]</scope>
    <source>
        <strain evidence="9">UoL-UT</strain>
    </source>
</reference>
<dbReference type="GO" id="GO:0030991">
    <property type="term" value="C:intraciliary transport particle A"/>
    <property type="evidence" value="ECO:0007669"/>
    <property type="project" value="TreeGrafter"/>
</dbReference>